<name>X5ML11_9HYPH</name>
<dbReference type="KEGG" id="pect:BN1012_Phect851"/>
<gene>
    <name evidence="2" type="ORF">BN1012_Phect851</name>
</gene>
<dbReference type="GO" id="GO:0008168">
    <property type="term" value="F:methyltransferase activity"/>
    <property type="evidence" value="ECO:0007669"/>
    <property type="project" value="UniProtKB-KW"/>
</dbReference>
<dbReference type="Proteomes" id="UP000032160">
    <property type="component" value="Chromosome I"/>
</dbReference>
<dbReference type="STRING" id="1458461.BN1012_Phect851"/>
<dbReference type="RefSeq" id="WP_145973460.1">
    <property type="nucleotide sequence ID" value="NZ_HG966617.1"/>
</dbReference>
<dbReference type="PANTHER" id="PTHR34203">
    <property type="entry name" value="METHYLTRANSFERASE, FKBM FAMILY PROTEIN"/>
    <property type="match status" value="1"/>
</dbReference>
<dbReference type="Gene3D" id="3.40.50.150">
    <property type="entry name" value="Vaccinia Virus protein VP39"/>
    <property type="match status" value="1"/>
</dbReference>
<dbReference type="PANTHER" id="PTHR34203:SF13">
    <property type="entry name" value="EXPRESSED PROTEIN"/>
    <property type="match status" value="1"/>
</dbReference>
<dbReference type="InterPro" id="IPR052514">
    <property type="entry name" value="SAM-dependent_MTase"/>
</dbReference>
<evidence type="ECO:0000259" key="1">
    <source>
        <dbReference type="Pfam" id="PF05050"/>
    </source>
</evidence>
<dbReference type="EMBL" id="HG966617">
    <property type="protein sequence ID" value="CDO59065.1"/>
    <property type="molecule type" value="Genomic_DNA"/>
</dbReference>
<evidence type="ECO:0000313" key="2">
    <source>
        <dbReference type="EMBL" id="CDO59065.1"/>
    </source>
</evidence>
<keyword evidence="3" id="KW-1185">Reference proteome</keyword>
<dbReference type="GO" id="GO:0032259">
    <property type="term" value="P:methylation"/>
    <property type="evidence" value="ECO:0007669"/>
    <property type="project" value="UniProtKB-KW"/>
</dbReference>
<reference evidence="2 3" key="1">
    <citation type="journal article" date="2014" name="Front. Genet.">
        <title>Genome and metabolic network of "Candidatus Phaeomarinobacter ectocarpi" Ec32, a new candidate genus of Alphaproteobacteria frequently associated with brown algae.</title>
        <authorList>
            <person name="Dittami S.M."/>
            <person name="Barbeyron T."/>
            <person name="Boyen C."/>
            <person name="Cambefort J."/>
            <person name="Collet G."/>
            <person name="Delage L."/>
            <person name="Gobet A."/>
            <person name="Groisillier A."/>
            <person name="Leblanc C."/>
            <person name="Michel G."/>
            <person name="Scornet D."/>
            <person name="Siegel A."/>
            <person name="Tapia J.E."/>
            <person name="Tonon T."/>
        </authorList>
    </citation>
    <scope>NUCLEOTIDE SEQUENCE [LARGE SCALE GENOMIC DNA]</scope>
    <source>
        <strain evidence="2 3">Ec32</strain>
    </source>
</reference>
<keyword evidence="2" id="KW-0808">Transferase</keyword>
<dbReference type="HOGENOM" id="CLU_1233185_0_0_5"/>
<organism evidence="2 3">
    <name type="scientific">Candidatus Phaeomarinibacter ectocarpi</name>
    <dbReference type="NCBI Taxonomy" id="1458461"/>
    <lineage>
        <taxon>Bacteria</taxon>
        <taxon>Pseudomonadati</taxon>
        <taxon>Pseudomonadota</taxon>
        <taxon>Alphaproteobacteria</taxon>
        <taxon>Hyphomicrobiales</taxon>
        <taxon>Parvibaculaceae</taxon>
        <taxon>Candidatus Phaeomarinibacter</taxon>
    </lineage>
</organism>
<dbReference type="InterPro" id="IPR006342">
    <property type="entry name" value="FkbM_mtfrase"/>
</dbReference>
<sequence>MLLDPREWTQLELIQFGVTEPATTALFERLLGSGDIAIDVGSHVGTLSLLAAHSVGAQGHVYAIDPQPHNCHLVLTNSAASGFGNITTICAAVGQEDGFITLQHQSDQDRARLSLANIGPNDQPYPFVVPLVSVDDLAIRYEMPRIRLLKIDVEGYELAVLEGCKASLSRVDNVIVEVLPESGAAFAAQLARILSAAGFKFSSVTGEAWSPGQALTENNLWASR</sequence>
<accession>X5ML11</accession>
<keyword evidence="2" id="KW-0489">Methyltransferase</keyword>
<dbReference type="AlphaFoldDB" id="X5ML11"/>
<feature type="domain" description="Methyltransferase FkbM" evidence="1">
    <location>
        <begin position="39"/>
        <end position="201"/>
    </location>
</feature>
<dbReference type="NCBIfam" id="TIGR01444">
    <property type="entry name" value="fkbM_fam"/>
    <property type="match status" value="1"/>
</dbReference>
<dbReference type="Pfam" id="PF05050">
    <property type="entry name" value="Methyltransf_21"/>
    <property type="match status" value="1"/>
</dbReference>
<protein>
    <submittedName>
        <fullName evidence="2">Methyltransferase, FkbM family domain protein</fullName>
    </submittedName>
</protein>
<proteinExistence type="predicted"/>
<dbReference type="InterPro" id="IPR029063">
    <property type="entry name" value="SAM-dependent_MTases_sf"/>
</dbReference>
<evidence type="ECO:0000313" key="3">
    <source>
        <dbReference type="Proteomes" id="UP000032160"/>
    </source>
</evidence>
<dbReference type="OrthoDB" id="5679686at2"/>
<dbReference type="SUPFAM" id="SSF53335">
    <property type="entry name" value="S-adenosyl-L-methionine-dependent methyltransferases"/>
    <property type="match status" value="1"/>
</dbReference>